<name>A0A9N9FWE3_9GLOM</name>
<accession>A0A9N9FWE3</accession>
<dbReference type="InterPro" id="IPR045063">
    <property type="entry name" value="Dynamin_N"/>
</dbReference>
<dbReference type="InterPro" id="IPR022812">
    <property type="entry name" value="Dynamin"/>
</dbReference>
<dbReference type="PRINTS" id="PR00195">
    <property type="entry name" value="DYNAMIN"/>
</dbReference>
<dbReference type="EMBL" id="CAJVPL010001272">
    <property type="protein sequence ID" value="CAG8562250.1"/>
    <property type="molecule type" value="Genomic_DNA"/>
</dbReference>
<protein>
    <submittedName>
        <fullName evidence="2">7227_t:CDS:1</fullName>
    </submittedName>
</protein>
<evidence type="ECO:0000313" key="2">
    <source>
        <dbReference type="EMBL" id="CAG8562250.1"/>
    </source>
</evidence>
<evidence type="ECO:0000259" key="1">
    <source>
        <dbReference type="PROSITE" id="PS51718"/>
    </source>
</evidence>
<keyword evidence="3" id="KW-1185">Reference proteome</keyword>
<reference evidence="2" key="1">
    <citation type="submission" date="2021-06" db="EMBL/GenBank/DDBJ databases">
        <authorList>
            <person name="Kallberg Y."/>
            <person name="Tangrot J."/>
            <person name="Rosling A."/>
        </authorList>
    </citation>
    <scope>NUCLEOTIDE SEQUENCE</scope>
    <source>
        <strain evidence="2">MT106</strain>
    </source>
</reference>
<dbReference type="SUPFAM" id="SSF52540">
    <property type="entry name" value="P-loop containing nucleoside triphosphate hydrolases"/>
    <property type="match status" value="1"/>
</dbReference>
<dbReference type="Proteomes" id="UP000789831">
    <property type="component" value="Unassembled WGS sequence"/>
</dbReference>
<proteinExistence type="predicted"/>
<gene>
    <name evidence="2" type="ORF">AGERDE_LOCUS7209</name>
</gene>
<comment type="caution">
    <text evidence="2">The sequence shown here is derived from an EMBL/GenBank/DDBJ whole genome shotgun (WGS) entry which is preliminary data.</text>
</comment>
<dbReference type="OrthoDB" id="415706at2759"/>
<dbReference type="PROSITE" id="PS51718">
    <property type="entry name" value="G_DYNAMIN_2"/>
    <property type="match status" value="1"/>
</dbReference>
<sequence>MVAYSFRHIATKSRAINYHNTPPYSHHHYYSTATTTFSRRGPPRLVVVSSRLSLPQVINNNIGGHRRRTLITSSSSQLLVGQKYHRPKILHHSHKNGSGMANPRLQQVRSISFTTIPRFLYHAMRIPVAGVTAGAAGLTYANYKIGDLANKSQNWLNSVTDSVKSVFNTVGSGFDFDLPKLEFQLPDQHQMESDRPRFIKKEDENSNESGHSDAADGSGSSAAAAAAGTVALFDIEDDENSEISTPTRRPGGAQDDQFMLLTRKLIEVRNILMSIDHNEALRLPSIVVIGSQSSGKSSVLEAIVGHEFLPK</sequence>
<organism evidence="2 3">
    <name type="scientific">Ambispora gerdemannii</name>
    <dbReference type="NCBI Taxonomy" id="144530"/>
    <lineage>
        <taxon>Eukaryota</taxon>
        <taxon>Fungi</taxon>
        <taxon>Fungi incertae sedis</taxon>
        <taxon>Mucoromycota</taxon>
        <taxon>Glomeromycotina</taxon>
        <taxon>Glomeromycetes</taxon>
        <taxon>Archaeosporales</taxon>
        <taxon>Ambisporaceae</taxon>
        <taxon>Ambispora</taxon>
    </lineage>
</organism>
<dbReference type="InterPro" id="IPR027417">
    <property type="entry name" value="P-loop_NTPase"/>
</dbReference>
<dbReference type="Pfam" id="PF00350">
    <property type="entry name" value="Dynamin_N"/>
    <property type="match status" value="1"/>
</dbReference>
<dbReference type="Gene3D" id="3.40.50.300">
    <property type="entry name" value="P-loop containing nucleotide triphosphate hydrolases"/>
    <property type="match status" value="1"/>
</dbReference>
<evidence type="ECO:0000313" key="3">
    <source>
        <dbReference type="Proteomes" id="UP000789831"/>
    </source>
</evidence>
<dbReference type="AlphaFoldDB" id="A0A9N9FWE3"/>
<dbReference type="InterPro" id="IPR030381">
    <property type="entry name" value="G_DYNAMIN_dom"/>
</dbReference>
<dbReference type="GO" id="GO:0005525">
    <property type="term" value="F:GTP binding"/>
    <property type="evidence" value="ECO:0007669"/>
    <property type="project" value="InterPro"/>
</dbReference>
<feature type="domain" description="Dynamin-type G" evidence="1">
    <location>
        <begin position="280"/>
        <end position="311"/>
    </location>
</feature>